<feature type="domain" description="TSCPD" evidence="18">
    <location>
        <begin position="654"/>
        <end position="759"/>
    </location>
</feature>
<dbReference type="Proteomes" id="UP000229756">
    <property type="component" value="Unassembled WGS sequence"/>
</dbReference>
<sequence>MNKLKEKVEYSTLTPIRSIDLDDNAREIFMRRYALKGSDGKPNETVEEAFFRVADHIAQGESSKKLKSQYSEYFYRLLGAKRFIPNTPTWSGAKTKLGQLAACFVLPIIDDMGKEDGGIFDTLKNAALIQQTGGGNGFSFSNLRPKGSRVGSSNGIASGPVSFLEAYDKAFGMIAQGGTRRGANMAVLRVDHPDIEDFIKCKSDEGSVSNFNISVGITDKFMNAVKSDSKFDLINPHDNTVFKTVKAREIFDMIVKYAYKNGEPGILFLDVANRQNPVPNQYTLEATNPCGEQWLGPYENCCLGHVNINASIIDGKLDWEHLKESTILGTRFLDDVVEINAYVPSVPKLKEAAHKNRRIGLGFMGLADAMYKLGIRYGSAEGFDFASQVTEFIRYHSMLESIALAEEKGAFPGIKGSIYDKDDLKWTIPTPLVEHKLKLSRPSLNWNKVQTGIKKFGIRNSTQLTVAPTGTTATISGLEGYGCEPVFALAYFRNVYQSAGGNENLKLTYVSPFFQKAMDESGLDADFKKTIVETAIEKGSIQDIKGLPQYIKNTFVVSSDIAPSEHVWTQAVIQRFVDNSISKTCNFPAEATEEDVKNVYISAWELGCKGLTVYVTGSRDEVVLETKETVQKRGKEDGSTAQTQPLDIGHKRPRPSVVIGRTHEVKTPFGKAFVTVNRNGETGKKPFEVFIMIGKSGSDSAAFSEAIGRLISGWLRSASNPNQALEEIAYQLRGIGGSVSIGFGSERVASIPDAVARVLLNELTLSDRLEDSSMSSLLESGEEFIQKDLFSEKDEEPQEVNITSAVFKDASVCPECNNMTLVETEGCIKCHTCSYSRC</sequence>
<feature type="compositionally biased region" description="Basic and acidic residues" evidence="15">
    <location>
        <begin position="629"/>
        <end position="638"/>
    </location>
</feature>
<protein>
    <recommendedName>
        <fullName evidence="4 14">Vitamin B12-dependent ribonucleotide reductase</fullName>
        <ecNumber evidence="3 14">1.17.4.1</ecNumber>
    </recommendedName>
</protein>
<feature type="domain" description="Ribonucleotide reductase large subunit N-terminal" evidence="16">
    <location>
        <begin position="20"/>
        <end position="98"/>
    </location>
</feature>
<evidence type="ECO:0000256" key="12">
    <source>
        <dbReference type="ARBA" id="ARBA00025437"/>
    </source>
</evidence>
<dbReference type="InterPro" id="IPR000788">
    <property type="entry name" value="RNR_lg_C"/>
</dbReference>
<comment type="cofactor">
    <cofactor evidence="1 14">
        <name>adenosylcob(III)alamin</name>
        <dbReference type="ChEBI" id="CHEBI:18408"/>
    </cofactor>
</comment>
<dbReference type="PRINTS" id="PR01183">
    <property type="entry name" value="RIBORDTASEM1"/>
</dbReference>
<dbReference type="SUPFAM" id="SSF48168">
    <property type="entry name" value="R1 subunit of ribonucleotide reductase, N-terminal domain"/>
    <property type="match status" value="1"/>
</dbReference>
<evidence type="ECO:0000256" key="7">
    <source>
        <dbReference type="ARBA" id="ARBA00022741"/>
    </source>
</evidence>
<evidence type="ECO:0000256" key="3">
    <source>
        <dbReference type="ARBA" id="ARBA00012274"/>
    </source>
</evidence>
<dbReference type="GO" id="GO:0004748">
    <property type="term" value="F:ribonucleoside-diphosphate reductase activity, thioredoxin disulfide as acceptor"/>
    <property type="evidence" value="ECO:0007669"/>
    <property type="project" value="UniProtKB-EC"/>
</dbReference>
<comment type="caution">
    <text evidence="19">The sequence shown here is derived from an EMBL/GenBank/DDBJ whole genome shotgun (WGS) entry which is preliminary data.</text>
</comment>
<evidence type="ECO:0000313" key="20">
    <source>
        <dbReference type="Proteomes" id="UP000229756"/>
    </source>
</evidence>
<name>A0A2M8ELB3_UNCKA</name>
<evidence type="ECO:0000256" key="4">
    <source>
        <dbReference type="ARBA" id="ARBA00014409"/>
    </source>
</evidence>
<keyword evidence="5 14" id="KW-0846">Cobalamin</keyword>
<dbReference type="InterPro" id="IPR008926">
    <property type="entry name" value="RNR_R1-su_N"/>
</dbReference>
<keyword evidence="10" id="KW-1015">Disulfide bond</keyword>
<organism evidence="19 20">
    <name type="scientific">candidate division WWE3 bacterium CG_4_9_14_0_2_um_filter_35_11</name>
    <dbReference type="NCBI Taxonomy" id="1975077"/>
    <lineage>
        <taxon>Bacteria</taxon>
        <taxon>Katanobacteria</taxon>
    </lineage>
</organism>
<evidence type="ECO:0000256" key="2">
    <source>
        <dbReference type="ARBA" id="ARBA00007405"/>
    </source>
</evidence>
<dbReference type="Pfam" id="PF00317">
    <property type="entry name" value="Ribonuc_red_lgN"/>
    <property type="match status" value="1"/>
</dbReference>
<dbReference type="InterPro" id="IPR013509">
    <property type="entry name" value="RNR_lsu_N"/>
</dbReference>
<keyword evidence="9" id="KW-0215">Deoxyribonucleotide synthesis</keyword>
<comment type="similarity">
    <text evidence="2 14">Belongs to the ribonucleoside diphosphate reductase class-2 family.</text>
</comment>
<evidence type="ECO:0000256" key="8">
    <source>
        <dbReference type="ARBA" id="ARBA00023002"/>
    </source>
</evidence>
<accession>A0A2M8ELB3</accession>
<evidence type="ECO:0000259" key="18">
    <source>
        <dbReference type="Pfam" id="PF12637"/>
    </source>
</evidence>
<dbReference type="SUPFAM" id="SSF51998">
    <property type="entry name" value="PFL-like glycyl radical enzymes"/>
    <property type="match status" value="1"/>
</dbReference>
<keyword evidence="7 14" id="KW-0547">Nucleotide-binding</keyword>
<dbReference type="InterPro" id="IPR024434">
    <property type="entry name" value="TSCPD_dom"/>
</dbReference>
<comment type="function">
    <text evidence="12 14">Catalyzes the reduction of ribonucleotides to deoxyribonucleotides. May function to provide a pool of deoxyribonucleotide precursors for DNA repair during oxygen limitation and/or for immediate growth after restoration of oxygen.</text>
</comment>
<keyword evidence="11 14" id="KW-0170">Cobalt</keyword>
<evidence type="ECO:0000259" key="17">
    <source>
        <dbReference type="Pfam" id="PF02867"/>
    </source>
</evidence>
<reference evidence="20" key="1">
    <citation type="submission" date="2017-09" db="EMBL/GenBank/DDBJ databases">
        <title>Depth-based differentiation of microbial function through sediment-hosted aquifers and enrichment of novel symbionts in the deep terrestrial subsurface.</title>
        <authorList>
            <person name="Probst A.J."/>
            <person name="Ladd B."/>
            <person name="Jarett J.K."/>
            <person name="Geller-Mcgrath D.E."/>
            <person name="Sieber C.M.K."/>
            <person name="Emerson J.B."/>
            <person name="Anantharaman K."/>
            <person name="Thomas B.C."/>
            <person name="Malmstrom R."/>
            <person name="Stieglmeier M."/>
            <person name="Klingl A."/>
            <person name="Woyke T."/>
            <person name="Ryan C.M."/>
            <person name="Banfield J.F."/>
        </authorList>
    </citation>
    <scope>NUCLEOTIDE SEQUENCE [LARGE SCALE GENOMIC DNA]</scope>
</reference>
<evidence type="ECO:0000256" key="9">
    <source>
        <dbReference type="ARBA" id="ARBA00023116"/>
    </source>
</evidence>
<evidence type="ECO:0000256" key="5">
    <source>
        <dbReference type="ARBA" id="ARBA00022628"/>
    </source>
</evidence>
<evidence type="ECO:0000256" key="11">
    <source>
        <dbReference type="ARBA" id="ARBA00023285"/>
    </source>
</evidence>
<keyword evidence="8 14" id="KW-0560">Oxidoreductase</keyword>
<dbReference type="EC" id="1.17.4.1" evidence="3 14"/>
<dbReference type="Pfam" id="PF02867">
    <property type="entry name" value="Ribonuc_red_lgC"/>
    <property type="match status" value="1"/>
</dbReference>
<dbReference type="Gene3D" id="3.20.70.20">
    <property type="match status" value="1"/>
</dbReference>
<comment type="catalytic activity">
    <reaction evidence="13 14">
        <text>a 2'-deoxyribonucleoside 5'-diphosphate + [thioredoxin]-disulfide + H2O = a ribonucleoside 5'-diphosphate + [thioredoxin]-dithiol</text>
        <dbReference type="Rhea" id="RHEA:23252"/>
        <dbReference type="Rhea" id="RHEA-COMP:10698"/>
        <dbReference type="Rhea" id="RHEA-COMP:10700"/>
        <dbReference type="ChEBI" id="CHEBI:15377"/>
        <dbReference type="ChEBI" id="CHEBI:29950"/>
        <dbReference type="ChEBI" id="CHEBI:50058"/>
        <dbReference type="ChEBI" id="CHEBI:57930"/>
        <dbReference type="ChEBI" id="CHEBI:73316"/>
        <dbReference type="EC" id="1.17.4.1"/>
    </reaction>
</comment>
<dbReference type="InterPro" id="IPR013344">
    <property type="entry name" value="RNR_NrdJ/NrdZ"/>
</dbReference>
<dbReference type="GO" id="GO:0009263">
    <property type="term" value="P:deoxyribonucleotide biosynthetic process"/>
    <property type="evidence" value="ECO:0007669"/>
    <property type="project" value="UniProtKB-KW"/>
</dbReference>
<dbReference type="GO" id="GO:0005524">
    <property type="term" value="F:ATP binding"/>
    <property type="evidence" value="ECO:0007669"/>
    <property type="project" value="InterPro"/>
</dbReference>
<feature type="region of interest" description="Disordered" evidence="15">
    <location>
        <begin position="629"/>
        <end position="654"/>
    </location>
</feature>
<dbReference type="GO" id="GO:0031419">
    <property type="term" value="F:cobalamin binding"/>
    <property type="evidence" value="ECO:0007669"/>
    <property type="project" value="UniProtKB-KW"/>
</dbReference>
<dbReference type="GO" id="GO:0071897">
    <property type="term" value="P:DNA biosynthetic process"/>
    <property type="evidence" value="ECO:0007669"/>
    <property type="project" value="UniProtKB-KW"/>
</dbReference>
<dbReference type="InterPro" id="IPR050862">
    <property type="entry name" value="RdRp_reductase_class-2"/>
</dbReference>
<dbReference type="PANTHER" id="PTHR43371">
    <property type="entry name" value="VITAMIN B12-DEPENDENT RIBONUCLEOTIDE REDUCTASE"/>
    <property type="match status" value="1"/>
</dbReference>
<evidence type="ECO:0000256" key="1">
    <source>
        <dbReference type="ARBA" id="ARBA00001922"/>
    </source>
</evidence>
<dbReference type="AlphaFoldDB" id="A0A2M8ELB3"/>
<evidence type="ECO:0000256" key="15">
    <source>
        <dbReference type="SAM" id="MobiDB-lite"/>
    </source>
</evidence>
<proteinExistence type="inferred from homology"/>
<dbReference type="Pfam" id="PF12637">
    <property type="entry name" value="TSCPD"/>
    <property type="match status" value="1"/>
</dbReference>
<evidence type="ECO:0000256" key="14">
    <source>
        <dbReference type="RuleBase" id="RU364064"/>
    </source>
</evidence>
<dbReference type="UniPathway" id="UPA00326"/>
<feature type="domain" description="Ribonucleotide reductase large subunit C-terminal" evidence="17">
    <location>
        <begin position="101"/>
        <end position="614"/>
    </location>
</feature>
<evidence type="ECO:0000313" key="19">
    <source>
        <dbReference type="EMBL" id="PJC23526.1"/>
    </source>
</evidence>
<evidence type="ECO:0000256" key="13">
    <source>
        <dbReference type="ARBA" id="ARBA00047754"/>
    </source>
</evidence>
<evidence type="ECO:0000256" key="6">
    <source>
        <dbReference type="ARBA" id="ARBA00022634"/>
    </source>
</evidence>
<evidence type="ECO:0000256" key="10">
    <source>
        <dbReference type="ARBA" id="ARBA00023157"/>
    </source>
</evidence>
<keyword evidence="6 14" id="KW-0237">DNA synthesis</keyword>
<evidence type="ECO:0000259" key="16">
    <source>
        <dbReference type="Pfam" id="PF00317"/>
    </source>
</evidence>
<dbReference type="CDD" id="cd02888">
    <property type="entry name" value="RNR_II_dimer"/>
    <property type="match status" value="1"/>
</dbReference>
<dbReference type="NCBIfam" id="TIGR02504">
    <property type="entry name" value="NrdJ_Z"/>
    <property type="match status" value="1"/>
</dbReference>
<gene>
    <name evidence="19" type="ORF">CO058_02880</name>
</gene>
<dbReference type="PANTHER" id="PTHR43371:SF1">
    <property type="entry name" value="RIBONUCLEOSIDE-DIPHOSPHATE REDUCTASE"/>
    <property type="match status" value="1"/>
</dbReference>
<dbReference type="EMBL" id="PFSJ01000022">
    <property type="protein sequence ID" value="PJC23526.1"/>
    <property type="molecule type" value="Genomic_DNA"/>
</dbReference>